<dbReference type="GO" id="GO:0006508">
    <property type="term" value="P:proteolysis"/>
    <property type="evidence" value="ECO:0007669"/>
    <property type="project" value="InterPro"/>
</dbReference>
<comment type="caution">
    <text evidence="2">The sequence shown here is derived from an EMBL/GenBank/DDBJ whole genome shotgun (WGS) entry which is preliminary data.</text>
</comment>
<dbReference type="EMBL" id="VUMN01000006">
    <property type="protein sequence ID" value="MSS58096.1"/>
    <property type="molecule type" value="Genomic_DNA"/>
</dbReference>
<accession>A0A7X2NRP9</accession>
<proteinExistence type="predicted"/>
<dbReference type="InterPro" id="IPR003709">
    <property type="entry name" value="VanY-like_core_dom"/>
</dbReference>
<dbReference type="GO" id="GO:0008233">
    <property type="term" value="F:peptidase activity"/>
    <property type="evidence" value="ECO:0007669"/>
    <property type="project" value="InterPro"/>
</dbReference>
<dbReference type="AlphaFoldDB" id="A0A7X2NRP9"/>
<gene>
    <name evidence="2" type="ORF">FYJ51_04170</name>
</gene>
<keyword evidence="3" id="KW-1185">Reference proteome</keyword>
<evidence type="ECO:0000313" key="3">
    <source>
        <dbReference type="Proteomes" id="UP000461880"/>
    </source>
</evidence>
<evidence type="ECO:0000313" key="2">
    <source>
        <dbReference type="EMBL" id="MSS58096.1"/>
    </source>
</evidence>
<dbReference type="PANTHER" id="PTHR34385:SF1">
    <property type="entry name" value="PEPTIDOGLYCAN L-ALANYL-D-GLUTAMATE ENDOPEPTIDASE CWLK"/>
    <property type="match status" value="1"/>
</dbReference>
<feature type="domain" description="D-alanyl-D-alanine carboxypeptidase-like core" evidence="1">
    <location>
        <begin position="257"/>
        <end position="357"/>
    </location>
</feature>
<protein>
    <submittedName>
        <fullName evidence="2">M15 family metallopeptidase</fullName>
    </submittedName>
</protein>
<dbReference type="PANTHER" id="PTHR34385">
    <property type="entry name" value="D-ALANYL-D-ALANINE CARBOXYPEPTIDASE"/>
    <property type="match status" value="1"/>
</dbReference>
<dbReference type="InterPro" id="IPR052179">
    <property type="entry name" value="DD-CPase-like"/>
</dbReference>
<dbReference type="Proteomes" id="UP000461880">
    <property type="component" value="Unassembled WGS sequence"/>
</dbReference>
<dbReference type="CDD" id="cd14852">
    <property type="entry name" value="LD-carboxypeptidase"/>
    <property type="match status" value="1"/>
</dbReference>
<dbReference type="InterPro" id="IPR058193">
    <property type="entry name" value="VanY/YodJ_core_dom"/>
</dbReference>
<reference evidence="2 3" key="1">
    <citation type="submission" date="2019-08" db="EMBL/GenBank/DDBJ databases">
        <title>In-depth cultivation of the pig gut microbiome towards novel bacterial diversity and tailored functional studies.</title>
        <authorList>
            <person name="Wylensek D."/>
            <person name="Hitch T.C.A."/>
            <person name="Clavel T."/>
        </authorList>
    </citation>
    <scope>NUCLEOTIDE SEQUENCE [LARGE SCALE GENOMIC DNA]</scope>
    <source>
        <strain evidence="2 3">Oil+RF-744-GAM-WT-6</strain>
    </source>
</reference>
<name>A0A7X2NRP9_9FIRM</name>
<dbReference type="SUPFAM" id="SSF55166">
    <property type="entry name" value="Hedgehog/DD-peptidase"/>
    <property type="match status" value="1"/>
</dbReference>
<dbReference type="InterPro" id="IPR009045">
    <property type="entry name" value="Zn_M74/Hedgehog-like"/>
</dbReference>
<organism evidence="2 3">
    <name type="scientific">Stecheria intestinalis</name>
    <dbReference type="NCBI Taxonomy" id="2606630"/>
    <lineage>
        <taxon>Bacteria</taxon>
        <taxon>Bacillati</taxon>
        <taxon>Bacillota</taxon>
        <taxon>Erysipelotrichia</taxon>
        <taxon>Erysipelotrichales</taxon>
        <taxon>Erysipelotrichaceae</taxon>
        <taxon>Stecheria</taxon>
    </lineage>
</organism>
<sequence length="380" mass="43370">MQSVPRSPKSFRRMWRKKYMKPCMRRNDIMQSMWKDAAILPEPQRKRWTAFFVAFVVLFTAVCLGVLNYNYDSLARYPYKDEKSRQLIKHYLNQEEIDYIIEYSIPPNMFIAYIQCPGFSIYHAAEYKKLSESEWMESPAHIVTMVEETRQVMDTDTLIAYLADGNYSYSDLHVYLTEGDPYHSGSTLVSDASGTDLWLDDSLTVSTRIPSGLAVLPAEWCVNGNAVSVLDETRNALSGLMDAMSLAMNNGLESGGLLISRGYVSFEDQEELFEKAQETYGKDASLYVSYPGHSEHQLGLAVDFAVSGIPEDSFEKTAQSQWLEAHAWEYGFVRSYTKQDELLTGKYESYSHYRYIGTELAVSLHEQGITFAQYAKQKAS</sequence>
<evidence type="ECO:0000259" key="1">
    <source>
        <dbReference type="Pfam" id="PF02557"/>
    </source>
</evidence>
<dbReference type="Gene3D" id="3.30.1380.10">
    <property type="match status" value="1"/>
</dbReference>
<dbReference type="Pfam" id="PF02557">
    <property type="entry name" value="VanY"/>
    <property type="match status" value="1"/>
</dbReference>